<dbReference type="AlphaFoldDB" id="A0AAV1MXG9"/>
<protein>
    <submittedName>
        <fullName evidence="1">Uncharacterized protein</fullName>
    </submittedName>
</protein>
<evidence type="ECO:0000313" key="1">
    <source>
        <dbReference type="EMBL" id="CAK6951771.1"/>
    </source>
</evidence>
<proteinExistence type="predicted"/>
<dbReference type="Proteomes" id="UP001314229">
    <property type="component" value="Unassembled WGS sequence"/>
</dbReference>
<reference evidence="1 2" key="1">
    <citation type="submission" date="2024-01" db="EMBL/GenBank/DDBJ databases">
        <authorList>
            <person name="Alioto T."/>
            <person name="Alioto T."/>
            <person name="Gomez Garrido J."/>
        </authorList>
    </citation>
    <scope>NUCLEOTIDE SEQUENCE [LARGE SCALE GENOMIC DNA]</scope>
</reference>
<gene>
    <name evidence="1" type="ORF">FSCOSCO3_A014996</name>
</gene>
<dbReference type="EMBL" id="CAWUFR010000007">
    <property type="protein sequence ID" value="CAK6951771.1"/>
    <property type="molecule type" value="Genomic_DNA"/>
</dbReference>
<evidence type="ECO:0000313" key="2">
    <source>
        <dbReference type="Proteomes" id="UP001314229"/>
    </source>
</evidence>
<comment type="caution">
    <text evidence="1">The sequence shown here is derived from an EMBL/GenBank/DDBJ whole genome shotgun (WGS) entry which is preliminary data.</text>
</comment>
<sequence length="140" mass="15894">MGTPSEKHATAQCLCTLSYSREASQLLFTASCFLRQGFEVDEGGKWKKYSLSKCNHNICKRCITAAFIHDLSYFHDLNKPCVIYEQFPPQFGDLRFFQNRVDPPHSLHSSSSGSAHGVEALCIEKNKLQRAFFSLNRITL</sequence>
<organism evidence="1 2">
    <name type="scientific">Scomber scombrus</name>
    <name type="common">Atlantic mackerel</name>
    <name type="synonym">Scomber vernalis</name>
    <dbReference type="NCBI Taxonomy" id="13677"/>
    <lineage>
        <taxon>Eukaryota</taxon>
        <taxon>Metazoa</taxon>
        <taxon>Chordata</taxon>
        <taxon>Craniata</taxon>
        <taxon>Vertebrata</taxon>
        <taxon>Euteleostomi</taxon>
        <taxon>Actinopterygii</taxon>
        <taxon>Neopterygii</taxon>
        <taxon>Teleostei</taxon>
        <taxon>Neoteleostei</taxon>
        <taxon>Acanthomorphata</taxon>
        <taxon>Pelagiaria</taxon>
        <taxon>Scombriformes</taxon>
        <taxon>Scombridae</taxon>
        <taxon>Scomber</taxon>
    </lineage>
</organism>
<keyword evidence="2" id="KW-1185">Reference proteome</keyword>
<name>A0AAV1MXG9_SCOSC</name>
<accession>A0AAV1MXG9</accession>